<dbReference type="EMBL" id="MU629505">
    <property type="protein sequence ID" value="KAJ1256496.1"/>
    <property type="molecule type" value="Genomic_DNA"/>
</dbReference>
<feature type="binding site" evidence="15">
    <location>
        <position position="711"/>
    </location>
    <ligand>
        <name>ATP</name>
        <dbReference type="ChEBI" id="CHEBI:30616"/>
    </ligand>
</feature>
<dbReference type="PANTHER" id="PTHR27008:SF537">
    <property type="entry name" value="OS11G0173432 PROTEIN"/>
    <property type="match status" value="1"/>
</dbReference>
<dbReference type="Gene3D" id="3.30.200.20">
    <property type="entry name" value="Phosphorylase Kinase, domain 1"/>
    <property type="match status" value="1"/>
</dbReference>
<dbReference type="InterPro" id="IPR000719">
    <property type="entry name" value="Prot_kinase_dom"/>
</dbReference>
<dbReference type="Pfam" id="PF00560">
    <property type="entry name" value="LRR_1"/>
    <property type="match status" value="5"/>
</dbReference>
<evidence type="ECO:0000313" key="19">
    <source>
        <dbReference type="Proteomes" id="UP001164776"/>
    </source>
</evidence>
<dbReference type="GO" id="GO:0005524">
    <property type="term" value="F:ATP binding"/>
    <property type="evidence" value="ECO:0007669"/>
    <property type="project" value="UniProtKB-UniRule"/>
</dbReference>
<feature type="transmembrane region" description="Helical" evidence="16">
    <location>
        <begin position="625"/>
        <end position="648"/>
    </location>
</feature>
<keyword evidence="3" id="KW-1003">Cell membrane</keyword>
<dbReference type="InterPro" id="IPR032675">
    <property type="entry name" value="LRR_dom_sf"/>
</dbReference>
<dbReference type="OrthoDB" id="676979at2759"/>
<evidence type="ECO:0000313" key="18">
    <source>
        <dbReference type="EMBL" id="KAJ1256496.1"/>
    </source>
</evidence>
<keyword evidence="5" id="KW-0808">Transferase</keyword>
<dbReference type="PANTHER" id="PTHR27008">
    <property type="entry name" value="OS04G0122200 PROTEIN"/>
    <property type="match status" value="1"/>
</dbReference>
<dbReference type="InterPro" id="IPR017441">
    <property type="entry name" value="Protein_kinase_ATP_BS"/>
</dbReference>
<sequence length="918" mass="101022">MLRVKPPLLNDFATPIHRPADSAPMKLSGLGMIRSQFLLLLMACSARVAICSFNENSTDRLSLLEFKNNISDPQQALVSWNDSAHFCSWEGVMCSAKHPNRVTSLRLPNKGLVGSISPFLGNLTFMKILTLSDNSFTGDIPPSLGHLHRLQQLILVNNTLQGSIPSLANCSKLEILALYSNQLTGQIPVDLPHGLRRLLIGSNNLTGSIPDYLANMTQLYSLAFESNNIMGSIPNELGKLSGLQELNIGGNKLFGLFPLCILNLSNLNIFNVAFNDLRGDLPHNFGNSLRNLELLELGDNLFRGQIPSSLTNTSKMSLCDLSRNMFTGVLYILNLEENKLHAIYKQDWEFMNSLTNCTELQVFSISGNNFEGSVPNSVGNLSSQLLKLYFSKNQLSGGFPSGIANLRKLINIALEVNKFTGAVPDWIGTLTNVQQVSLDNNFFTESIPSSFSNLSQLEQLYLQSNRFNGQIPLTLGNLQTLGVLNISNNNLHGNIPKELFRIPTLWMIDLVFQQPYLENIELGHNDFSGSIPASLGDITSLQNLNLSHNNLTGSIPVSLSKLQLLEKLDLSFNDLQGEVPTEGIFSNTTAILVEGNQELCGGPLELHLHACPVVPLDSSKHNLSFVLKVVIPVASVFSIFIAISVLLFQRRKHKTKSISLPSFGRKFPRISHSDIVRATGGFAAANLIGQGRYGSAYRGKLFPDGNIVAIKVFSLETRGAQKSFIAECNALRNVRHRNMVPILTAISTVDSNGNDFNALVYEFMPQGDLHNLLYSPRGSEDSPVSLAQRLSIVVNVSDALEYLHHGHQGTIVHCDLKPSNILLDDDMVAHVGDLGLARFKFDSTTSSDTHSNSTSSVAIKGTHWICCSRMCRGRSGFNIVRCIQLRGCSPRDIHQEEANGRNVQGWHEHCKVHRAQLP</sequence>
<dbReference type="SUPFAM" id="SSF52058">
    <property type="entry name" value="L domain-like"/>
    <property type="match status" value="2"/>
</dbReference>
<comment type="similarity">
    <text evidence="2">Belongs to the protein kinase superfamily. Ser/Thr protein kinase family.</text>
</comment>
<evidence type="ECO:0000259" key="17">
    <source>
        <dbReference type="PROSITE" id="PS50011"/>
    </source>
</evidence>
<feature type="domain" description="Protein kinase" evidence="17">
    <location>
        <begin position="682"/>
        <end position="918"/>
    </location>
</feature>
<dbReference type="Pfam" id="PF00069">
    <property type="entry name" value="Pkinase"/>
    <property type="match status" value="1"/>
</dbReference>
<evidence type="ECO:0000256" key="2">
    <source>
        <dbReference type="ARBA" id="ARBA00008684"/>
    </source>
</evidence>
<dbReference type="InterPro" id="IPR013210">
    <property type="entry name" value="LRR_N_plant-typ"/>
</dbReference>
<evidence type="ECO:0000256" key="12">
    <source>
        <dbReference type="ARBA" id="ARBA00022989"/>
    </source>
</evidence>
<dbReference type="SMART" id="SM00220">
    <property type="entry name" value="S_TKc"/>
    <property type="match status" value="1"/>
</dbReference>
<dbReference type="PROSITE" id="PS00108">
    <property type="entry name" value="PROTEIN_KINASE_ST"/>
    <property type="match status" value="1"/>
</dbReference>
<dbReference type="FunFam" id="3.80.10.10:FF:000095">
    <property type="entry name" value="LRR receptor-like serine/threonine-protein kinase GSO1"/>
    <property type="match status" value="1"/>
</dbReference>
<dbReference type="Pfam" id="PF13855">
    <property type="entry name" value="LRR_8"/>
    <property type="match status" value="2"/>
</dbReference>
<dbReference type="PROSITE" id="PS00107">
    <property type="entry name" value="PROTEIN_KINASE_ATP"/>
    <property type="match status" value="1"/>
</dbReference>
<dbReference type="FunFam" id="3.80.10.10:FF:000275">
    <property type="entry name" value="Leucine-rich repeat receptor-like protein kinase"/>
    <property type="match status" value="1"/>
</dbReference>
<evidence type="ECO:0000256" key="16">
    <source>
        <dbReference type="SAM" id="Phobius"/>
    </source>
</evidence>
<reference evidence="18 19" key="1">
    <citation type="submission" date="2022-10" db="EMBL/GenBank/DDBJ databases">
        <title>WGS assembly of Paspalum vaginatum 540-79.</title>
        <authorList>
            <person name="Sun G."/>
            <person name="Wase N."/>
            <person name="Shu S."/>
            <person name="Jenkins J."/>
            <person name="Zhou B."/>
            <person name="Torres-Rodriguez J."/>
            <person name="Chen C."/>
            <person name="Sandor L."/>
            <person name="Plott C."/>
            <person name="Yoshinga Y."/>
            <person name="Daum C."/>
            <person name="Qi P."/>
            <person name="Barry K."/>
            <person name="Lipzen A."/>
            <person name="Berry L."/>
            <person name="Pedersen C."/>
            <person name="Gottilla T."/>
            <person name="Foltz A."/>
            <person name="Yu H."/>
            <person name="O'Malley R."/>
            <person name="Zhang C."/>
            <person name="Devos K."/>
            <person name="Sigmon B."/>
            <person name="Yu B."/>
            <person name="Obata T."/>
            <person name="Schmutz J."/>
            <person name="Schnable J."/>
        </authorList>
    </citation>
    <scope>NUCLEOTIDE SEQUENCE [LARGE SCALE GENOMIC DNA]</scope>
    <source>
        <strain evidence="19">cv. 540-79</strain>
    </source>
</reference>
<organism evidence="18 19">
    <name type="scientific">Paspalum vaginatum</name>
    <name type="common">seashore paspalum</name>
    <dbReference type="NCBI Taxonomy" id="158149"/>
    <lineage>
        <taxon>Eukaryota</taxon>
        <taxon>Viridiplantae</taxon>
        <taxon>Streptophyta</taxon>
        <taxon>Embryophyta</taxon>
        <taxon>Tracheophyta</taxon>
        <taxon>Spermatophyta</taxon>
        <taxon>Magnoliopsida</taxon>
        <taxon>Liliopsida</taxon>
        <taxon>Poales</taxon>
        <taxon>Poaceae</taxon>
        <taxon>PACMAD clade</taxon>
        <taxon>Panicoideae</taxon>
        <taxon>Andropogonodae</taxon>
        <taxon>Paspaleae</taxon>
        <taxon>Paspalinae</taxon>
        <taxon>Paspalum</taxon>
    </lineage>
</organism>
<protein>
    <recommendedName>
        <fullName evidence="17">Protein kinase domain-containing protein</fullName>
    </recommendedName>
</protein>
<gene>
    <name evidence="18" type="ORF">BS78_K011200</name>
</gene>
<dbReference type="Gene3D" id="1.10.510.10">
    <property type="entry name" value="Transferase(Phosphotransferase) domain 1"/>
    <property type="match status" value="1"/>
</dbReference>
<comment type="caution">
    <text evidence="18">The sequence shown here is derived from an EMBL/GenBank/DDBJ whole genome shotgun (WGS) entry which is preliminary data.</text>
</comment>
<evidence type="ECO:0000256" key="6">
    <source>
        <dbReference type="ARBA" id="ARBA00022692"/>
    </source>
</evidence>
<keyword evidence="13 16" id="KW-0472">Membrane</keyword>
<keyword evidence="7" id="KW-0732">Signal</keyword>
<evidence type="ECO:0000256" key="10">
    <source>
        <dbReference type="ARBA" id="ARBA00022777"/>
    </source>
</evidence>
<dbReference type="GO" id="GO:0004672">
    <property type="term" value="F:protein kinase activity"/>
    <property type="evidence" value="ECO:0007669"/>
    <property type="project" value="InterPro"/>
</dbReference>
<evidence type="ECO:0000256" key="11">
    <source>
        <dbReference type="ARBA" id="ARBA00022840"/>
    </source>
</evidence>
<keyword evidence="14" id="KW-0325">Glycoprotein</keyword>
<proteinExistence type="inferred from homology"/>
<evidence type="ECO:0000256" key="15">
    <source>
        <dbReference type="PROSITE-ProRule" id="PRU10141"/>
    </source>
</evidence>
<dbReference type="PROSITE" id="PS51450">
    <property type="entry name" value="LRR"/>
    <property type="match status" value="1"/>
</dbReference>
<dbReference type="InterPro" id="IPR003591">
    <property type="entry name" value="Leu-rich_rpt_typical-subtyp"/>
</dbReference>
<dbReference type="Pfam" id="PF08263">
    <property type="entry name" value="LRRNT_2"/>
    <property type="match status" value="1"/>
</dbReference>
<dbReference type="FunFam" id="3.30.200.20:FF:000432">
    <property type="entry name" value="LRR receptor-like serine/threonine-protein kinase EFR"/>
    <property type="match status" value="1"/>
</dbReference>
<dbReference type="InterPro" id="IPR008271">
    <property type="entry name" value="Ser/Thr_kinase_AS"/>
</dbReference>
<comment type="subcellular location">
    <subcellularLocation>
        <location evidence="1">Cell membrane</location>
        <topology evidence="1">Single-pass membrane protein</topology>
    </subcellularLocation>
</comment>
<evidence type="ECO:0000256" key="1">
    <source>
        <dbReference type="ARBA" id="ARBA00004162"/>
    </source>
</evidence>
<evidence type="ECO:0000256" key="13">
    <source>
        <dbReference type="ARBA" id="ARBA00023136"/>
    </source>
</evidence>
<dbReference type="PROSITE" id="PS50011">
    <property type="entry name" value="PROTEIN_KINASE_DOM"/>
    <property type="match status" value="1"/>
</dbReference>
<dbReference type="SMART" id="SM00369">
    <property type="entry name" value="LRR_TYP"/>
    <property type="match status" value="8"/>
</dbReference>
<keyword evidence="9 15" id="KW-0547">Nucleotide-binding</keyword>
<dbReference type="FunFam" id="3.80.10.10:FF:000041">
    <property type="entry name" value="LRR receptor-like serine/threonine-protein kinase ERECTA"/>
    <property type="match status" value="1"/>
</dbReference>
<evidence type="ECO:0000256" key="5">
    <source>
        <dbReference type="ARBA" id="ARBA00022679"/>
    </source>
</evidence>
<dbReference type="InterPro" id="IPR011009">
    <property type="entry name" value="Kinase-like_dom_sf"/>
</dbReference>
<keyword evidence="4" id="KW-0433">Leucine-rich repeat</keyword>
<dbReference type="SUPFAM" id="SSF56112">
    <property type="entry name" value="Protein kinase-like (PK-like)"/>
    <property type="match status" value="1"/>
</dbReference>
<dbReference type="InterPro" id="IPR001611">
    <property type="entry name" value="Leu-rich_rpt"/>
</dbReference>
<evidence type="ECO:0000256" key="7">
    <source>
        <dbReference type="ARBA" id="ARBA00022729"/>
    </source>
</evidence>
<evidence type="ECO:0000256" key="3">
    <source>
        <dbReference type="ARBA" id="ARBA00022475"/>
    </source>
</evidence>
<keyword evidence="8" id="KW-0677">Repeat</keyword>
<dbReference type="AlphaFoldDB" id="A0A9W8CG84"/>
<dbReference type="Proteomes" id="UP001164776">
    <property type="component" value="Unassembled WGS sequence"/>
</dbReference>
<name>A0A9W8CG84_9POAL</name>
<evidence type="ECO:0000256" key="8">
    <source>
        <dbReference type="ARBA" id="ARBA00022737"/>
    </source>
</evidence>
<dbReference type="GO" id="GO:0005886">
    <property type="term" value="C:plasma membrane"/>
    <property type="evidence" value="ECO:0007669"/>
    <property type="project" value="UniProtKB-SubCell"/>
</dbReference>
<keyword evidence="10" id="KW-0418">Kinase</keyword>
<evidence type="ECO:0000256" key="9">
    <source>
        <dbReference type="ARBA" id="ARBA00022741"/>
    </source>
</evidence>
<evidence type="ECO:0000256" key="4">
    <source>
        <dbReference type="ARBA" id="ARBA00022614"/>
    </source>
</evidence>
<dbReference type="Gene3D" id="3.80.10.10">
    <property type="entry name" value="Ribonuclease Inhibitor"/>
    <property type="match status" value="2"/>
</dbReference>
<keyword evidence="19" id="KW-1185">Reference proteome</keyword>
<keyword evidence="11 15" id="KW-0067">ATP-binding</keyword>
<evidence type="ECO:0000256" key="14">
    <source>
        <dbReference type="ARBA" id="ARBA00023180"/>
    </source>
</evidence>
<keyword evidence="12 16" id="KW-1133">Transmembrane helix</keyword>
<accession>A0A9W8CG84</accession>
<keyword evidence="6 16" id="KW-0812">Transmembrane</keyword>
<dbReference type="InterPro" id="IPR051809">
    <property type="entry name" value="Plant_receptor-like_S/T_kinase"/>
</dbReference>